<reference evidence="2" key="2">
    <citation type="submission" date="2015-01" db="EMBL/GenBank/DDBJ databases">
        <title>Evolutionary Origins and Diversification of the Mycorrhizal Mutualists.</title>
        <authorList>
            <consortium name="DOE Joint Genome Institute"/>
            <consortium name="Mycorrhizal Genomics Consortium"/>
            <person name="Kohler A."/>
            <person name="Kuo A."/>
            <person name="Nagy L.G."/>
            <person name="Floudas D."/>
            <person name="Copeland A."/>
            <person name="Barry K.W."/>
            <person name="Cichocki N."/>
            <person name="Veneault-Fourrey C."/>
            <person name="LaButti K."/>
            <person name="Lindquist E.A."/>
            <person name="Lipzen A."/>
            <person name="Lundell T."/>
            <person name="Morin E."/>
            <person name="Murat C."/>
            <person name="Riley R."/>
            <person name="Ohm R."/>
            <person name="Sun H."/>
            <person name="Tunlid A."/>
            <person name="Henrissat B."/>
            <person name="Grigoriev I.V."/>
            <person name="Hibbett D.S."/>
            <person name="Martin F."/>
        </authorList>
    </citation>
    <scope>NUCLEOTIDE SEQUENCE [LARGE SCALE GENOMIC DNA]</scope>
    <source>
        <strain evidence="2">Ve08.2h10</strain>
    </source>
</reference>
<dbReference type="EMBL" id="KN825930">
    <property type="protein sequence ID" value="KIK80799.1"/>
    <property type="molecule type" value="Genomic_DNA"/>
</dbReference>
<reference evidence="1 2" key="1">
    <citation type="submission" date="2014-04" db="EMBL/GenBank/DDBJ databases">
        <authorList>
            <consortium name="DOE Joint Genome Institute"/>
            <person name="Kuo A."/>
            <person name="Kohler A."/>
            <person name="Jargeat P."/>
            <person name="Nagy L.G."/>
            <person name="Floudas D."/>
            <person name="Copeland A."/>
            <person name="Barry K.W."/>
            <person name="Cichocki N."/>
            <person name="Veneault-Fourrey C."/>
            <person name="LaButti K."/>
            <person name="Lindquist E.A."/>
            <person name="Lipzen A."/>
            <person name="Lundell T."/>
            <person name="Morin E."/>
            <person name="Murat C."/>
            <person name="Sun H."/>
            <person name="Tunlid A."/>
            <person name="Henrissat B."/>
            <person name="Grigoriev I.V."/>
            <person name="Hibbett D.S."/>
            <person name="Martin F."/>
            <person name="Nordberg H.P."/>
            <person name="Cantor M.N."/>
            <person name="Hua S.X."/>
        </authorList>
    </citation>
    <scope>NUCLEOTIDE SEQUENCE [LARGE SCALE GENOMIC DNA]</scope>
    <source>
        <strain evidence="1 2">Ve08.2h10</strain>
    </source>
</reference>
<sequence length="83" mass="9927">MEELSMLLAQCDINFHPTHQQIMCFPHVMNICTQHILEAFFKTNLTMIATTFPMPSWMTQWTCKNIWRWFPGHKLHLGRTSFE</sequence>
<evidence type="ECO:0000313" key="2">
    <source>
        <dbReference type="Proteomes" id="UP000054538"/>
    </source>
</evidence>
<protein>
    <submittedName>
        <fullName evidence="1">Uncharacterized protein</fullName>
    </submittedName>
</protein>
<accession>A0A0D0DHA6</accession>
<dbReference type="Proteomes" id="UP000054538">
    <property type="component" value="Unassembled WGS sequence"/>
</dbReference>
<organism evidence="1 2">
    <name type="scientific">Paxillus rubicundulus Ve08.2h10</name>
    <dbReference type="NCBI Taxonomy" id="930991"/>
    <lineage>
        <taxon>Eukaryota</taxon>
        <taxon>Fungi</taxon>
        <taxon>Dikarya</taxon>
        <taxon>Basidiomycota</taxon>
        <taxon>Agaricomycotina</taxon>
        <taxon>Agaricomycetes</taxon>
        <taxon>Agaricomycetidae</taxon>
        <taxon>Boletales</taxon>
        <taxon>Paxilineae</taxon>
        <taxon>Paxillaceae</taxon>
        <taxon>Paxillus</taxon>
    </lineage>
</organism>
<gene>
    <name evidence="1" type="ORF">PAXRUDRAFT_157665</name>
</gene>
<dbReference type="InParanoid" id="A0A0D0DHA6"/>
<dbReference type="OrthoDB" id="2639200at2759"/>
<keyword evidence="2" id="KW-1185">Reference proteome</keyword>
<evidence type="ECO:0000313" key="1">
    <source>
        <dbReference type="EMBL" id="KIK80799.1"/>
    </source>
</evidence>
<dbReference type="AlphaFoldDB" id="A0A0D0DHA6"/>
<proteinExistence type="predicted"/>
<name>A0A0D0DHA6_9AGAM</name>
<dbReference type="HOGENOM" id="CLU_2543229_0_0_1"/>